<dbReference type="AlphaFoldDB" id="A0A7X1PLK3"/>
<dbReference type="Proteomes" id="UP000486534">
    <property type="component" value="Unassembled WGS sequence"/>
</dbReference>
<evidence type="ECO:0000313" key="3">
    <source>
        <dbReference type="Proteomes" id="UP000486534"/>
    </source>
</evidence>
<gene>
    <name evidence="2" type="ORF">GDH07_11400</name>
</gene>
<reference evidence="2 3" key="1">
    <citation type="submission" date="2019-10" db="EMBL/GenBank/DDBJ databases">
        <title>Pseudomonas dajingensis sp. nov., isolated from the profound head ulcers of farmed Murray cod (Maccullochella peelii peelii).</title>
        <authorList>
            <person name="Liu Y."/>
        </authorList>
    </citation>
    <scope>NUCLEOTIDE SEQUENCE [LARGE SCALE GENOMIC DNA]</scope>
    <source>
        <strain evidence="2 3">MC042</strain>
    </source>
</reference>
<keyword evidence="1" id="KW-0732">Signal</keyword>
<feature type="chain" id="PRO_5031016368" evidence="1">
    <location>
        <begin position="28"/>
        <end position="145"/>
    </location>
</feature>
<protein>
    <submittedName>
        <fullName evidence="2">Uncharacterized protein</fullName>
    </submittedName>
</protein>
<proteinExistence type="predicted"/>
<organism evidence="2 3">
    <name type="scientific">Pseudomonas piscis</name>
    <dbReference type="NCBI Taxonomy" id="2614538"/>
    <lineage>
        <taxon>Bacteria</taxon>
        <taxon>Pseudomonadati</taxon>
        <taxon>Pseudomonadota</taxon>
        <taxon>Gammaproteobacteria</taxon>
        <taxon>Pseudomonadales</taxon>
        <taxon>Pseudomonadaceae</taxon>
        <taxon>Pseudomonas</taxon>
    </lineage>
</organism>
<sequence>MHLYSRWTAAWAMALALVAGMAGMAQAEERPQVADKMVAYNGPHGVKVWTLRIGERSANQALVQVEDADHDWNMRIQKMNVEQTSRDTRYFTQVDGQKFVVLVLQEGYGELHLPGQAKPLKVGYDDNLSSYGNAQAFLNDYLKAQ</sequence>
<name>A0A7X1PLK3_9PSED</name>
<feature type="signal peptide" evidence="1">
    <location>
        <begin position="1"/>
        <end position="27"/>
    </location>
</feature>
<dbReference type="EMBL" id="WHUV01000002">
    <property type="protein sequence ID" value="MQA53918.1"/>
    <property type="molecule type" value="Genomic_DNA"/>
</dbReference>
<comment type="caution">
    <text evidence="2">The sequence shown here is derived from an EMBL/GenBank/DDBJ whole genome shotgun (WGS) entry which is preliminary data.</text>
</comment>
<evidence type="ECO:0000256" key="1">
    <source>
        <dbReference type="SAM" id="SignalP"/>
    </source>
</evidence>
<dbReference type="RefSeq" id="WP_124346641.1">
    <property type="nucleotide sequence ID" value="NZ_CP191492.1"/>
</dbReference>
<accession>A0A7X1PLK3</accession>
<evidence type="ECO:0000313" key="2">
    <source>
        <dbReference type="EMBL" id="MQA53918.1"/>
    </source>
</evidence>